<reference evidence="2" key="1">
    <citation type="journal article" date="2011" name="J. Bacteriol.">
        <title>Genome sequences of eight morphologically diverse alphaproteobacteria.</title>
        <authorList>
            <consortium name="US DOE Joint Genome Institute"/>
            <person name="Brown P.J."/>
            <person name="Kysela D.T."/>
            <person name="Buechlein A."/>
            <person name="Hemmerich C."/>
            <person name="Brun Y.V."/>
        </authorList>
    </citation>
    <scope>NUCLEOTIDE SEQUENCE [LARGE SCALE GENOMIC DNA]</scope>
    <source>
        <strain evidence="2">ATCC 49814 / DSM 5838 / IFAM 1418</strain>
    </source>
</reference>
<protein>
    <submittedName>
        <fullName evidence="1">Uncharacterized protein</fullName>
    </submittedName>
</protein>
<proteinExistence type="predicted"/>
<organism evidence="1 2">
    <name type="scientific">Hirschia baltica (strain ATCC 49814 / DSM 5838 / IFAM 1418)</name>
    <dbReference type="NCBI Taxonomy" id="582402"/>
    <lineage>
        <taxon>Bacteria</taxon>
        <taxon>Pseudomonadati</taxon>
        <taxon>Pseudomonadota</taxon>
        <taxon>Alphaproteobacteria</taxon>
        <taxon>Hyphomonadales</taxon>
        <taxon>Hyphomonadaceae</taxon>
        <taxon>Hirschia</taxon>
    </lineage>
</organism>
<keyword evidence="2" id="KW-1185">Reference proteome</keyword>
<dbReference type="KEGG" id="hba:Hbal_3069"/>
<evidence type="ECO:0000313" key="2">
    <source>
        <dbReference type="Proteomes" id="UP000002745"/>
    </source>
</evidence>
<dbReference type="Proteomes" id="UP000002745">
    <property type="component" value="Chromosome"/>
</dbReference>
<dbReference type="HOGENOM" id="CLU_1473470_0_0_5"/>
<dbReference type="AlphaFoldDB" id="C6XRX7"/>
<gene>
    <name evidence="1" type="ordered locus">Hbal_3069</name>
</gene>
<accession>C6XRX7</accession>
<dbReference type="EMBL" id="CP001678">
    <property type="protein sequence ID" value="ACT60737.1"/>
    <property type="molecule type" value="Genomic_DNA"/>
</dbReference>
<evidence type="ECO:0000313" key="1">
    <source>
        <dbReference type="EMBL" id="ACT60737.1"/>
    </source>
</evidence>
<name>C6XRX7_HIRBI</name>
<sequence>MCHFITLIIHKNFVSELTEVMKDYRRLISTIDNASVADVLMTGEQQFLLSGKHCDCGTVLSFSQTKISDEDFSKDLTRLKRKGWSQSKLDRWLKDRLKTSNRVSGGSGPDSLSMWKDVVERLLNIEGINNVGILLHFYSGSVDDESFEVARKTFSVSHLEEVLADFPSDSVVTFIRNNPP</sequence>